<reference evidence="1" key="1">
    <citation type="submission" date="2021-06" db="EMBL/GenBank/DDBJ databases">
        <title>Parelaphostrongylus tenuis whole genome reference sequence.</title>
        <authorList>
            <person name="Garwood T.J."/>
            <person name="Larsen P.A."/>
            <person name="Fountain-Jones N.M."/>
            <person name="Garbe J.R."/>
            <person name="Macchietto M.G."/>
            <person name="Kania S.A."/>
            <person name="Gerhold R.W."/>
            <person name="Richards J.E."/>
            <person name="Wolf T.M."/>
        </authorList>
    </citation>
    <scope>NUCLEOTIDE SEQUENCE</scope>
    <source>
        <strain evidence="1">MNPRO001-30</strain>
        <tissue evidence="1">Meninges</tissue>
    </source>
</reference>
<proteinExistence type="predicted"/>
<name>A0AAD5M9P2_PARTN</name>
<protein>
    <submittedName>
        <fullName evidence="1">Uncharacterized protein</fullName>
    </submittedName>
</protein>
<keyword evidence="2" id="KW-1185">Reference proteome</keyword>
<comment type="caution">
    <text evidence="1">The sequence shown here is derived from an EMBL/GenBank/DDBJ whole genome shotgun (WGS) entry which is preliminary data.</text>
</comment>
<gene>
    <name evidence="1" type="ORF">KIN20_008363</name>
</gene>
<organism evidence="1 2">
    <name type="scientific">Parelaphostrongylus tenuis</name>
    <name type="common">Meningeal worm</name>
    <dbReference type="NCBI Taxonomy" id="148309"/>
    <lineage>
        <taxon>Eukaryota</taxon>
        <taxon>Metazoa</taxon>
        <taxon>Ecdysozoa</taxon>
        <taxon>Nematoda</taxon>
        <taxon>Chromadorea</taxon>
        <taxon>Rhabditida</taxon>
        <taxon>Rhabditina</taxon>
        <taxon>Rhabditomorpha</taxon>
        <taxon>Strongyloidea</taxon>
        <taxon>Metastrongylidae</taxon>
        <taxon>Parelaphostrongylus</taxon>
    </lineage>
</organism>
<sequence length="87" mass="10367">MPVCYIVELKVSRKEETCYLQLEKMLPAMSSFMSYFTDFNIYLLLNDDTLLDWCRECDIIPHTYDADFAVLVEQCNQDLLKRYHAKN</sequence>
<dbReference type="EMBL" id="JAHQIW010001320">
    <property type="protein sequence ID" value="KAJ1352158.1"/>
    <property type="molecule type" value="Genomic_DNA"/>
</dbReference>
<evidence type="ECO:0000313" key="1">
    <source>
        <dbReference type="EMBL" id="KAJ1352158.1"/>
    </source>
</evidence>
<dbReference type="Proteomes" id="UP001196413">
    <property type="component" value="Unassembled WGS sequence"/>
</dbReference>
<evidence type="ECO:0000313" key="2">
    <source>
        <dbReference type="Proteomes" id="UP001196413"/>
    </source>
</evidence>
<accession>A0AAD5M9P2</accession>
<dbReference type="AlphaFoldDB" id="A0AAD5M9P2"/>